<dbReference type="SUPFAM" id="SSF48264">
    <property type="entry name" value="Cytochrome P450"/>
    <property type="match status" value="1"/>
</dbReference>
<dbReference type="Pfam" id="PF00067">
    <property type="entry name" value="p450"/>
    <property type="match status" value="1"/>
</dbReference>
<dbReference type="AlphaFoldDB" id="A0AAV9G239"/>
<evidence type="ECO:0000256" key="2">
    <source>
        <dbReference type="ARBA" id="ARBA00010617"/>
    </source>
</evidence>
<keyword evidence="7 9" id="KW-0503">Monooxygenase</keyword>
<evidence type="ECO:0000256" key="10">
    <source>
        <dbReference type="SAM" id="Phobius"/>
    </source>
</evidence>
<dbReference type="PROSITE" id="PS00086">
    <property type="entry name" value="CYTOCHROME_P450"/>
    <property type="match status" value="1"/>
</dbReference>
<dbReference type="PRINTS" id="PR00463">
    <property type="entry name" value="EP450I"/>
</dbReference>
<evidence type="ECO:0000256" key="1">
    <source>
        <dbReference type="ARBA" id="ARBA00001971"/>
    </source>
</evidence>
<dbReference type="PANTHER" id="PTHR24305">
    <property type="entry name" value="CYTOCHROME P450"/>
    <property type="match status" value="1"/>
</dbReference>
<comment type="cofactor">
    <cofactor evidence="1 8">
        <name>heme</name>
        <dbReference type="ChEBI" id="CHEBI:30413"/>
    </cofactor>
</comment>
<protein>
    <submittedName>
        <fullName evidence="11">Isotrichodermin C-15 hydroxylase</fullName>
    </submittedName>
</protein>
<feature type="transmembrane region" description="Helical" evidence="10">
    <location>
        <begin position="30"/>
        <end position="52"/>
    </location>
</feature>
<keyword evidence="5 9" id="KW-0560">Oxidoreductase</keyword>
<dbReference type="Proteomes" id="UP001321760">
    <property type="component" value="Unassembled WGS sequence"/>
</dbReference>
<reference evidence="11" key="1">
    <citation type="journal article" date="2023" name="Mol. Phylogenet. Evol.">
        <title>Genome-scale phylogeny and comparative genomics of the fungal order Sordariales.</title>
        <authorList>
            <person name="Hensen N."/>
            <person name="Bonometti L."/>
            <person name="Westerberg I."/>
            <person name="Brannstrom I.O."/>
            <person name="Guillou S."/>
            <person name="Cros-Aarteil S."/>
            <person name="Calhoun S."/>
            <person name="Haridas S."/>
            <person name="Kuo A."/>
            <person name="Mondo S."/>
            <person name="Pangilinan J."/>
            <person name="Riley R."/>
            <person name="LaButti K."/>
            <person name="Andreopoulos B."/>
            <person name="Lipzen A."/>
            <person name="Chen C."/>
            <person name="Yan M."/>
            <person name="Daum C."/>
            <person name="Ng V."/>
            <person name="Clum A."/>
            <person name="Steindorff A."/>
            <person name="Ohm R.A."/>
            <person name="Martin F."/>
            <person name="Silar P."/>
            <person name="Natvig D.O."/>
            <person name="Lalanne C."/>
            <person name="Gautier V."/>
            <person name="Ament-Velasquez S.L."/>
            <person name="Kruys A."/>
            <person name="Hutchinson M.I."/>
            <person name="Powell A.J."/>
            <person name="Barry K."/>
            <person name="Miller A.N."/>
            <person name="Grigoriev I.V."/>
            <person name="Debuchy R."/>
            <person name="Gladieux P."/>
            <person name="Hiltunen Thoren M."/>
            <person name="Johannesson H."/>
        </authorList>
    </citation>
    <scope>NUCLEOTIDE SEQUENCE</scope>
    <source>
        <strain evidence="11">PSN243</strain>
    </source>
</reference>
<keyword evidence="12" id="KW-1185">Reference proteome</keyword>
<accession>A0AAV9G239</accession>
<keyword evidence="10" id="KW-1133">Transmembrane helix</keyword>
<keyword evidence="6 8" id="KW-0408">Iron</keyword>
<dbReference type="InterPro" id="IPR050121">
    <property type="entry name" value="Cytochrome_P450_monoxygenase"/>
</dbReference>
<dbReference type="InterPro" id="IPR002401">
    <property type="entry name" value="Cyt_P450_E_grp-I"/>
</dbReference>
<evidence type="ECO:0000256" key="6">
    <source>
        <dbReference type="ARBA" id="ARBA00023004"/>
    </source>
</evidence>
<evidence type="ECO:0000256" key="8">
    <source>
        <dbReference type="PIRSR" id="PIRSR602401-1"/>
    </source>
</evidence>
<dbReference type="InterPro" id="IPR036396">
    <property type="entry name" value="Cyt_P450_sf"/>
</dbReference>
<dbReference type="EMBL" id="MU866013">
    <property type="protein sequence ID" value="KAK4442525.1"/>
    <property type="molecule type" value="Genomic_DNA"/>
</dbReference>
<dbReference type="CDD" id="cd11058">
    <property type="entry name" value="CYP60B-like"/>
    <property type="match status" value="1"/>
</dbReference>
<dbReference type="InterPro" id="IPR017972">
    <property type="entry name" value="Cyt_P450_CS"/>
</dbReference>
<dbReference type="PANTHER" id="PTHR24305:SF29">
    <property type="entry name" value="BENZOATE-PARA-HYDROXYLASE"/>
    <property type="match status" value="1"/>
</dbReference>
<organism evidence="11 12">
    <name type="scientific">Podospora aff. communis PSN243</name>
    <dbReference type="NCBI Taxonomy" id="3040156"/>
    <lineage>
        <taxon>Eukaryota</taxon>
        <taxon>Fungi</taxon>
        <taxon>Dikarya</taxon>
        <taxon>Ascomycota</taxon>
        <taxon>Pezizomycotina</taxon>
        <taxon>Sordariomycetes</taxon>
        <taxon>Sordariomycetidae</taxon>
        <taxon>Sordariales</taxon>
        <taxon>Podosporaceae</taxon>
        <taxon>Podospora</taxon>
    </lineage>
</organism>
<gene>
    <name evidence="11" type="ORF">QBC34DRAFT_431511</name>
</gene>
<dbReference type="PRINTS" id="PR00385">
    <property type="entry name" value="P450"/>
</dbReference>
<evidence type="ECO:0000256" key="7">
    <source>
        <dbReference type="ARBA" id="ARBA00023033"/>
    </source>
</evidence>
<evidence type="ECO:0000313" key="11">
    <source>
        <dbReference type="EMBL" id="KAK4442525.1"/>
    </source>
</evidence>
<evidence type="ECO:0000256" key="3">
    <source>
        <dbReference type="ARBA" id="ARBA00022617"/>
    </source>
</evidence>
<dbReference type="GO" id="GO:0004497">
    <property type="term" value="F:monooxygenase activity"/>
    <property type="evidence" value="ECO:0007669"/>
    <property type="project" value="UniProtKB-KW"/>
</dbReference>
<dbReference type="GO" id="GO:0020037">
    <property type="term" value="F:heme binding"/>
    <property type="evidence" value="ECO:0007669"/>
    <property type="project" value="InterPro"/>
</dbReference>
<keyword evidence="10" id="KW-0472">Membrane</keyword>
<comment type="similarity">
    <text evidence="2 9">Belongs to the cytochrome P450 family.</text>
</comment>
<name>A0AAV9G239_9PEZI</name>
<reference evidence="11" key="2">
    <citation type="submission" date="2023-05" db="EMBL/GenBank/DDBJ databases">
        <authorList>
            <consortium name="Lawrence Berkeley National Laboratory"/>
            <person name="Steindorff A."/>
            <person name="Hensen N."/>
            <person name="Bonometti L."/>
            <person name="Westerberg I."/>
            <person name="Brannstrom I.O."/>
            <person name="Guillou S."/>
            <person name="Cros-Aarteil S."/>
            <person name="Calhoun S."/>
            <person name="Haridas S."/>
            <person name="Kuo A."/>
            <person name="Mondo S."/>
            <person name="Pangilinan J."/>
            <person name="Riley R."/>
            <person name="Labutti K."/>
            <person name="Andreopoulos B."/>
            <person name="Lipzen A."/>
            <person name="Chen C."/>
            <person name="Yanf M."/>
            <person name="Daum C."/>
            <person name="Ng V."/>
            <person name="Clum A."/>
            <person name="Ohm R."/>
            <person name="Martin F."/>
            <person name="Silar P."/>
            <person name="Natvig D."/>
            <person name="Lalanne C."/>
            <person name="Gautier V."/>
            <person name="Ament-Velasquez S.L."/>
            <person name="Kruys A."/>
            <person name="Hutchinson M.I."/>
            <person name="Powell A.J."/>
            <person name="Barry K."/>
            <person name="Miller A.N."/>
            <person name="Grigoriev I.V."/>
            <person name="Debuchy R."/>
            <person name="Gladieux P."/>
            <person name="Thoren M.H."/>
            <person name="Johannesson H."/>
        </authorList>
    </citation>
    <scope>NUCLEOTIDE SEQUENCE</scope>
    <source>
        <strain evidence="11">PSN243</strain>
    </source>
</reference>
<sequence>MTPPPPADDSAPALRLSMLWVESSIDLASLARSASVLLLGFLIYLCVYRYFFHPLSGFPGPRLAPFNNALWFWTLLRGRAPWVNHSWHKTYGPVVRIGVNHLSFSTHAAQKVIYGFGTKTVPSFAKDPEFSTPEVDGTVNIIVEIDKLEHARMRRMLSHGFSTTNLLDHEHVIHRRTDEMLDQLHASCLQGDDAKTGADVVRWSYHVTYDITGEMCFGDLWEVQTAKQPLGKFHWADVITATTNVNDMLRAICVVPGLFSLVAWLMPKALQDTIVRHAEYATEYTQARLAMDTNRKDFVHHMLHARGCPRPSDLEIASHFQAIMLAGSITTATFLPATVYYLCREPSKRARLIEEIRGRFPTAQDITARALMDECPYLNAVCEESLRIYPPAGAAHLTRVVPPGGCDIAGHWVPGGTRVSVHPWSILRNPTNFHDPDQFMPERWLPSEPEGQRRDKLETHLPFSSGPRGCLGKNLAYLEMRVIVAKLFWRFDISWFDETVDWDRDSKGYTVWKKPELRVLVKERGDA</sequence>
<keyword evidence="10" id="KW-0812">Transmembrane</keyword>
<proteinExistence type="inferred from homology"/>
<keyword evidence="3 8" id="KW-0349">Heme</keyword>
<feature type="binding site" description="axial binding residue" evidence="8">
    <location>
        <position position="470"/>
    </location>
    <ligand>
        <name>heme</name>
        <dbReference type="ChEBI" id="CHEBI:30413"/>
    </ligand>
    <ligandPart>
        <name>Fe</name>
        <dbReference type="ChEBI" id="CHEBI:18248"/>
    </ligandPart>
</feature>
<evidence type="ECO:0000313" key="12">
    <source>
        <dbReference type="Proteomes" id="UP001321760"/>
    </source>
</evidence>
<feature type="transmembrane region" description="Helical" evidence="10">
    <location>
        <begin position="248"/>
        <end position="266"/>
    </location>
</feature>
<keyword evidence="4 8" id="KW-0479">Metal-binding</keyword>
<comment type="caution">
    <text evidence="11">The sequence shown here is derived from an EMBL/GenBank/DDBJ whole genome shotgun (WGS) entry which is preliminary data.</text>
</comment>
<dbReference type="Gene3D" id="1.10.630.10">
    <property type="entry name" value="Cytochrome P450"/>
    <property type="match status" value="1"/>
</dbReference>
<feature type="transmembrane region" description="Helical" evidence="10">
    <location>
        <begin position="320"/>
        <end position="343"/>
    </location>
</feature>
<dbReference type="GO" id="GO:0005506">
    <property type="term" value="F:iron ion binding"/>
    <property type="evidence" value="ECO:0007669"/>
    <property type="project" value="InterPro"/>
</dbReference>
<evidence type="ECO:0000256" key="4">
    <source>
        <dbReference type="ARBA" id="ARBA00022723"/>
    </source>
</evidence>
<evidence type="ECO:0000256" key="9">
    <source>
        <dbReference type="RuleBase" id="RU000461"/>
    </source>
</evidence>
<dbReference type="GO" id="GO:0016705">
    <property type="term" value="F:oxidoreductase activity, acting on paired donors, with incorporation or reduction of molecular oxygen"/>
    <property type="evidence" value="ECO:0007669"/>
    <property type="project" value="InterPro"/>
</dbReference>
<evidence type="ECO:0000256" key="5">
    <source>
        <dbReference type="ARBA" id="ARBA00023002"/>
    </source>
</evidence>
<dbReference type="InterPro" id="IPR001128">
    <property type="entry name" value="Cyt_P450"/>
</dbReference>